<reference evidence="2" key="1">
    <citation type="journal article" date="2014" name="Front. Microbiol.">
        <title>High frequency of phylogenetically diverse reductive dehalogenase-homologous genes in deep subseafloor sedimentary metagenomes.</title>
        <authorList>
            <person name="Kawai M."/>
            <person name="Futagami T."/>
            <person name="Toyoda A."/>
            <person name="Takaki Y."/>
            <person name="Nishi S."/>
            <person name="Hori S."/>
            <person name="Arai W."/>
            <person name="Tsubouchi T."/>
            <person name="Morono Y."/>
            <person name="Uchiyama I."/>
            <person name="Ito T."/>
            <person name="Fujiyama A."/>
            <person name="Inagaki F."/>
            <person name="Takami H."/>
        </authorList>
    </citation>
    <scope>NUCLEOTIDE SEQUENCE</scope>
    <source>
        <strain evidence="2">Expedition CK06-06</strain>
    </source>
</reference>
<comment type="caution">
    <text evidence="2">The sequence shown here is derived from an EMBL/GenBank/DDBJ whole genome shotgun (WGS) entry which is preliminary data.</text>
</comment>
<protein>
    <submittedName>
        <fullName evidence="2">Uncharacterized protein</fullName>
    </submittedName>
</protein>
<proteinExistence type="predicted"/>
<gene>
    <name evidence="2" type="ORF">S01H4_66559</name>
</gene>
<feature type="region of interest" description="Disordered" evidence="1">
    <location>
        <begin position="37"/>
        <end position="58"/>
    </location>
</feature>
<feature type="non-terminal residue" evidence="2">
    <location>
        <position position="58"/>
    </location>
</feature>
<evidence type="ECO:0000313" key="2">
    <source>
        <dbReference type="EMBL" id="GAH24608.1"/>
    </source>
</evidence>
<organism evidence="2">
    <name type="scientific">marine sediment metagenome</name>
    <dbReference type="NCBI Taxonomy" id="412755"/>
    <lineage>
        <taxon>unclassified sequences</taxon>
        <taxon>metagenomes</taxon>
        <taxon>ecological metagenomes</taxon>
    </lineage>
</organism>
<sequence>MQMHLLYNRECWKGKRATQTATEWAASVLTPFRAISGPNSYGTDTDDEAKVLGTADTR</sequence>
<dbReference type="EMBL" id="BART01041289">
    <property type="protein sequence ID" value="GAH24608.1"/>
    <property type="molecule type" value="Genomic_DNA"/>
</dbReference>
<dbReference type="AlphaFoldDB" id="X1FV07"/>
<name>X1FV07_9ZZZZ</name>
<evidence type="ECO:0000256" key="1">
    <source>
        <dbReference type="SAM" id="MobiDB-lite"/>
    </source>
</evidence>
<accession>X1FV07</accession>